<feature type="compositionally biased region" description="Low complexity" evidence="1">
    <location>
        <begin position="34"/>
        <end position="53"/>
    </location>
</feature>
<sequence length="166" mass="18042">MPSQSTTGHVPEKIAISESVLQPRREDSEVPQSGPGFFRPGRPRFCPAGGRAPAAPPQPVLSHLKTRGTEDEESTEKYENIRNAQSVWPKVEGLHKDHMQESKVPLDSSWKNQGLHGSHCFGPRHGSCCSFDSGRCNDSHVKAGTSVVGDSVEWGESGDTAIQKMP</sequence>
<evidence type="ECO:0000313" key="2">
    <source>
        <dbReference type="EMBL" id="KAG5209076.1"/>
    </source>
</evidence>
<feature type="region of interest" description="Disordered" evidence="1">
    <location>
        <begin position="1"/>
        <end position="78"/>
    </location>
</feature>
<protein>
    <submittedName>
        <fullName evidence="2">Uncharacterized protein</fullName>
    </submittedName>
</protein>
<dbReference type="Proteomes" id="UP000664991">
    <property type="component" value="Unassembled WGS sequence"/>
</dbReference>
<accession>A0A836AGY2</accession>
<name>A0A836AGY2_SHEEP</name>
<evidence type="ECO:0000313" key="3">
    <source>
        <dbReference type="Proteomes" id="UP000664991"/>
    </source>
</evidence>
<evidence type="ECO:0000256" key="1">
    <source>
        <dbReference type="SAM" id="MobiDB-lite"/>
    </source>
</evidence>
<organism evidence="2 3">
    <name type="scientific">Ovis aries</name>
    <name type="common">Sheep</name>
    <dbReference type="NCBI Taxonomy" id="9940"/>
    <lineage>
        <taxon>Eukaryota</taxon>
        <taxon>Metazoa</taxon>
        <taxon>Chordata</taxon>
        <taxon>Craniata</taxon>
        <taxon>Vertebrata</taxon>
        <taxon>Euteleostomi</taxon>
        <taxon>Mammalia</taxon>
        <taxon>Eutheria</taxon>
        <taxon>Laurasiatheria</taxon>
        <taxon>Artiodactyla</taxon>
        <taxon>Ruminantia</taxon>
        <taxon>Pecora</taxon>
        <taxon>Bovidae</taxon>
        <taxon>Caprinae</taxon>
        <taxon>Ovis</taxon>
    </lineage>
</organism>
<dbReference type="AlphaFoldDB" id="A0A836AGY2"/>
<gene>
    <name evidence="2" type="ORF">JEQ12_016641</name>
</gene>
<proteinExistence type="predicted"/>
<comment type="caution">
    <text evidence="2">The sequence shown here is derived from an EMBL/GenBank/DDBJ whole genome shotgun (WGS) entry which is preliminary data.</text>
</comment>
<reference evidence="2 3" key="1">
    <citation type="submission" date="2020-12" db="EMBL/GenBank/DDBJ databases">
        <title>De novo assembly of Tibetan sheep genome.</title>
        <authorList>
            <person name="Li X."/>
        </authorList>
    </citation>
    <scope>NUCLEOTIDE SEQUENCE [LARGE SCALE GENOMIC DNA]</scope>
    <source>
        <tissue evidence="2">Heart</tissue>
    </source>
</reference>
<dbReference type="EMBL" id="JAEMGP010000005">
    <property type="protein sequence ID" value="KAG5209076.1"/>
    <property type="molecule type" value="Genomic_DNA"/>
</dbReference>